<dbReference type="GO" id="GO:0006355">
    <property type="term" value="P:regulation of DNA-templated transcription"/>
    <property type="evidence" value="ECO:0007669"/>
    <property type="project" value="InterPro"/>
</dbReference>
<accession>A0A9D1W998</accession>
<dbReference type="Pfam" id="PF00072">
    <property type="entry name" value="Response_reg"/>
    <property type="match status" value="1"/>
</dbReference>
<reference evidence="9" key="1">
    <citation type="journal article" date="2021" name="PeerJ">
        <title>Extensive microbial diversity within the chicken gut microbiome revealed by metagenomics and culture.</title>
        <authorList>
            <person name="Gilroy R."/>
            <person name="Ravi A."/>
            <person name="Getino M."/>
            <person name="Pursley I."/>
            <person name="Horton D.L."/>
            <person name="Alikhan N.F."/>
            <person name="Baker D."/>
            <person name="Gharbi K."/>
            <person name="Hall N."/>
            <person name="Watson M."/>
            <person name="Adriaenssens E.M."/>
            <person name="Foster-Nyarko E."/>
            <person name="Jarju S."/>
            <person name="Secka A."/>
            <person name="Antonio M."/>
            <person name="Oren A."/>
            <person name="Chaudhuri R.R."/>
            <person name="La Ragione R."/>
            <person name="Hildebrand F."/>
            <person name="Pallen M.J."/>
        </authorList>
    </citation>
    <scope>NUCLEOTIDE SEQUENCE</scope>
    <source>
        <strain evidence="9">1719</strain>
    </source>
</reference>
<evidence type="ECO:0000313" key="9">
    <source>
        <dbReference type="EMBL" id="HIX55004.1"/>
    </source>
</evidence>
<keyword evidence="3" id="KW-0238">DNA-binding</keyword>
<dbReference type="InterPro" id="IPR036388">
    <property type="entry name" value="WH-like_DNA-bd_sf"/>
</dbReference>
<dbReference type="Pfam" id="PF13545">
    <property type="entry name" value="HTH_Crp_2"/>
    <property type="match status" value="1"/>
</dbReference>
<evidence type="ECO:0000256" key="5">
    <source>
        <dbReference type="PROSITE-ProRule" id="PRU00169"/>
    </source>
</evidence>
<dbReference type="PANTHER" id="PTHR43547">
    <property type="entry name" value="TWO-COMPONENT HISTIDINE KINASE"/>
    <property type="match status" value="1"/>
</dbReference>
<keyword evidence="1 5" id="KW-0597">Phosphoprotein</keyword>
<dbReference type="SUPFAM" id="SSF51206">
    <property type="entry name" value="cAMP-binding domain-like"/>
    <property type="match status" value="1"/>
</dbReference>
<dbReference type="PROSITE" id="PS51063">
    <property type="entry name" value="HTH_CRP_2"/>
    <property type="match status" value="1"/>
</dbReference>
<feature type="domain" description="HTH crp-type" evidence="8">
    <location>
        <begin position="276"/>
        <end position="347"/>
    </location>
</feature>
<dbReference type="InterPro" id="IPR036390">
    <property type="entry name" value="WH_DNA-bd_sf"/>
</dbReference>
<dbReference type="InterPro" id="IPR014710">
    <property type="entry name" value="RmlC-like_jellyroll"/>
</dbReference>
<dbReference type="SUPFAM" id="SSF52172">
    <property type="entry name" value="CheY-like"/>
    <property type="match status" value="1"/>
</dbReference>
<dbReference type="InterPro" id="IPR000595">
    <property type="entry name" value="cNMP-bd_dom"/>
</dbReference>
<dbReference type="SMART" id="SM00448">
    <property type="entry name" value="REC"/>
    <property type="match status" value="1"/>
</dbReference>
<evidence type="ECO:0000259" key="8">
    <source>
        <dbReference type="PROSITE" id="PS51063"/>
    </source>
</evidence>
<dbReference type="SMART" id="SM00100">
    <property type="entry name" value="cNMP"/>
    <property type="match status" value="1"/>
</dbReference>
<dbReference type="Proteomes" id="UP000824156">
    <property type="component" value="Unassembled WGS sequence"/>
</dbReference>
<evidence type="ECO:0000259" key="6">
    <source>
        <dbReference type="PROSITE" id="PS50042"/>
    </source>
</evidence>
<comment type="caution">
    <text evidence="9">The sequence shown here is derived from an EMBL/GenBank/DDBJ whole genome shotgun (WGS) entry which is preliminary data.</text>
</comment>
<dbReference type="GO" id="GO:0000155">
    <property type="term" value="F:phosphorelay sensor kinase activity"/>
    <property type="evidence" value="ECO:0007669"/>
    <property type="project" value="TreeGrafter"/>
</dbReference>
<keyword evidence="4" id="KW-0804">Transcription</keyword>
<feature type="domain" description="Response regulatory" evidence="7">
    <location>
        <begin position="9"/>
        <end position="125"/>
    </location>
</feature>
<evidence type="ECO:0000256" key="1">
    <source>
        <dbReference type="ARBA" id="ARBA00022553"/>
    </source>
</evidence>
<feature type="domain" description="Cyclic nucleotide-binding" evidence="6">
    <location>
        <begin position="138"/>
        <end position="262"/>
    </location>
</feature>
<dbReference type="EMBL" id="DXEZ01000225">
    <property type="protein sequence ID" value="HIX55004.1"/>
    <property type="molecule type" value="Genomic_DNA"/>
</dbReference>
<name>A0A9D1W998_9SPHI</name>
<dbReference type="InterPro" id="IPR012318">
    <property type="entry name" value="HTH_CRP"/>
</dbReference>
<dbReference type="Pfam" id="PF00027">
    <property type="entry name" value="cNMP_binding"/>
    <property type="match status" value="1"/>
</dbReference>
<dbReference type="CDD" id="cd00038">
    <property type="entry name" value="CAP_ED"/>
    <property type="match status" value="1"/>
</dbReference>
<evidence type="ECO:0000259" key="7">
    <source>
        <dbReference type="PROSITE" id="PS50110"/>
    </source>
</evidence>
<dbReference type="AlphaFoldDB" id="A0A9D1W998"/>
<keyword evidence="2" id="KW-0805">Transcription regulation</keyword>
<gene>
    <name evidence="9" type="ORF">H9853_08260</name>
</gene>
<protein>
    <submittedName>
        <fullName evidence="9">Response regulator</fullName>
    </submittedName>
</protein>
<feature type="modified residue" description="4-aspartylphosphate" evidence="5">
    <location>
        <position position="58"/>
    </location>
</feature>
<dbReference type="InterPro" id="IPR001789">
    <property type="entry name" value="Sig_transdc_resp-reg_receiver"/>
</dbReference>
<dbReference type="PROSITE" id="PS50042">
    <property type="entry name" value="CNMP_BINDING_3"/>
    <property type="match status" value="1"/>
</dbReference>
<evidence type="ECO:0000256" key="3">
    <source>
        <dbReference type="ARBA" id="ARBA00023125"/>
    </source>
</evidence>
<dbReference type="Gene3D" id="1.10.10.10">
    <property type="entry name" value="Winged helix-like DNA-binding domain superfamily/Winged helix DNA-binding domain"/>
    <property type="match status" value="1"/>
</dbReference>
<dbReference type="InterPro" id="IPR018490">
    <property type="entry name" value="cNMP-bd_dom_sf"/>
</dbReference>
<dbReference type="InterPro" id="IPR011006">
    <property type="entry name" value="CheY-like_superfamily"/>
</dbReference>
<evidence type="ECO:0000313" key="10">
    <source>
        <dbReference type="Proteomes" id="UP000824156"/>
    </source>
</evidence>
<reference evidence="9" key="2">
    <citation type="submission" date="2021-04" db="EMBL/GenBank/DDBJ databases">
        <authorList>
            <person name="Gilroy R."/>
        </authorList>
    </citation>
    <scope>NUCLEOTIDE SEQUENCE</scope>
    <source>
        <strain evidence="9">1719</strain>
    </source>
</reference>
<dbReference type="PROSITE" id="PS50110">
    <property type="entry name" value="RESPONSE_REGULATORY"/>
    <property type="match status" value="1"/>
</dbReference>
<dbReference type="PANTHER" id="PTHR43547:SF2">
    <property type="entry name" value="HYBRID SIGNAL TRANSDUCTION HISTIDINE KINASE C"/>
    <property type="match status" value="1"/>
</dbReference>
<proteinExistence type="predicted"/>
<evidence type="ECO:0000256" key="2">
    <source>
        <dbReference type="ARBA" id="ARBA00023015"/>
    </source>
</evidence>
<dbReference type="SUPFAM" id="SSF46785">
    <property type="entry name" value="Winged helix' DNA-binding domain"/>
    <property type="match status" value="1"/>
</dbReference>
<dbReference type="Gene3D" id="2.60.120.10">
    <property type="entry name" value="Jelly Rolls"/>
    <property type="match status" value="1"/>
</dbReference>
<organism evidence="9 10">
    <name type="scientific">Candidatus Sphingobacterium stercoripullorum</name>
    <dbReference type="NCBI Taxonomy" id="2838759"/>
    <lineage>
        <taxon>Bacteria</taxon>
        <taxon>Pseudomonadati</taxon>
        <taxon>Bacteroidota</taxon>
        <taxon>Sphingobacteriia</taxon>
        <taxon>Sphingobacteriales</taxon>
        <taxon>Sphingobacteriaceae</taxon>
        <taxon>Sphingobacterium</taxon>
    </lineage>
</organism>
<evidence type="ECO:0000256" key="4">
    <source>
        <dbReference type="ARBA" id="ARBA00023163"/>
    </source>
</evidence>
<sequence length="354" mass="40262">MAGNKQGISVLIIEDNQEIRESTAEILMLSDYTVYTAEDGKLGVDLALRHLPNIILCDIMMPELDGYGVLFMLSKNEKTKNIPFIFLTAKVDRSDLRKAMEMGADDYLTKPFDDIELLNAIEARLKRKQGMEEAQLQSFFSVGEYDEQELLEELLENSRVKGLKNRQSVYDEGDHPHFLYYVKKGRVRGYLFHDDGRELVSGIYNPGDFFGHEALLLDQAYNHSTDVLEPSEVVLIQKDSFLELLFRKPSLAKMFLERLSDDVSQKENQLLGFAYDSVRKKVANALVKVAVDSEGSEVDECVIRVSRDNLSAIAGTAHETISRMLRHFIDESLITKKGNAIHIYSIKKLREIKA</sequence>
<dbReference type="GO" id="GO:0003677">
    <property type="term" value="F:DNA binding"/>
    <property type="evidence" value="ECO:0007669"/>
    <property type="project" value="UniProtKB-KW"/>
</dbReference>
<dbReference type="Gene3D" id="3.40.50.2300">
    <property type="match status" value="1"/>
</dbReference>
<dbReference type="SMART" id="SM00419">
    <property type="entry name" value="HTH_CRP"/>
    <property type="match status" value="1"/>
</dbReference>